<comment type="function">
    <text evidence="6">May be involved in recombination.</text>
</comment>
<comment type="similarity">
    <text evidence="2 6">Belongs to the RdgC family.</text>
</comment>
<dbReference type="EMBL" id="FSRM01000001">
    <property type="protein sequence ID" value="SIO21828.1"/>
    <property type="molecule type" value="Genomic_DNA"/>
</dbReference>
<dbReference type="GO" id="GO:0005737">
    <property type="term" value="C:cytoplasm"/>
    <property type="evidence" value="ECO:0007669"/>
    <property type="project" value="UniProtKB-UniRule"/>
</dbReference>
<evidence type="ECO:0000256" key="1">
    <source>
        <dbReference type="ARBA" id="ARBA00004453"/>
    </source>
</evidence>
<evidence type="ECO:0000313" key="8">
    <source>
        <dbReference type="Proteomes" id="UP000184693"/>
    </source>
</evidence>
<dbReference type="Pfam" id="PF04381">
    <property type="entry name" value="RdgC"/>
    <property type="match status" value="1"/>
</dbReference>
<dbReference type="Proteomes" id="UP000184693">
    <property type="component" value="Unassembled WGS sequence"/>
</dbReference>
<evidence type="ECO:0000256" key="3">
    <source>
        <dbReference type="ARBA" id="ARBA00022296"/>
    </source>
</evidence>
<dbReference type="NCBIfam" id="NF001464">
    <property type="entry name" value="PRK00321.1-5"/>
    <property type="match status" value="1"/>
</dbReference>
<accession>A0A1N6HPN6</accession>
<dbReference type="InterPro" id="IPR007476">
    <property type="entry name" value="RdgC"/>
</dbReference>
<dbReference type="GO" id="GO:0000018">
    <property type="term" value="P:regulation of DNA recombination"/>
    <property type="evidence" value="ECO:0007669"/>
    <property type="project" value="TreeGrafter"/>
</dbReference>
<evidence type="ECO:0000256" key="2">
    <source>
        <dbReference type="ARBA" id="ARBA00008657"/>
    </source>
</evidence>
<organism evidence="7 8">
    <name type="scientific">Paraburkholderia phenazinium</name>
    <dbReference type="NCBI Taxonomy" id="60549"/>
    <lineage>
        <taxon>Bacteria</taxon>
        <taxon>Pseudomonadati</taxon>
        <taxon>Pseudomonadota</taxon>
        <taxon>Betaproteobacteria</taxon>
        <taxon>Burkholderiales</taxon>
        <taxon>Burkholderiaceae</taxon>
        <taxon>Paraburkholderia</taxon>
    </lineage>
</organism>
<keyword evidence="5 6" id="KW-0233">DNA recombination</keyword>
<evidence type="ECO:0000256" key="5">
    <source>
        <dbReference type="ARBA" id="ARBA00023172"/>
    </source>
</evidence>
<dbReference type="PANTHER" id="PTHR38103">
    <property type="entry name" value="RECOMBINATION-ASSOCIATED PROTEIN RDGC"/>
    <property type="match status" value="1"/>
</dbReference>
<evidence type="ECO:0000256" key="4">
    <source>
        <dbReference type="ARBA" id="ARBA00022490"/>
    </source>
</evidence>
<gene>
    <name evidence="6" type="primary">rdgC</name>
    <name evidence="7" type="ORF">SAMN05444168_3503</name>
</gene>
<sequence>MGENRRDRGPALQDFLLFDSAQVSDLSSELRQEVALQTLVFDDAAVLDEVEMEFQQIYRLTRASMFCNWKVHSYPNQCESEIFTPASHASFAHALWSLTGAVSYRMVRFACTPMWFKNLQLHRLPVPWSVNPEQMEKWLAPHAFQPGSSVEMQTQGWASPRDNDSLVYSINRQMLLVFRTEKKLLPASVVNQVTKARALEVEEQQGFKLGRKQMRELKEQVTDELLPRAFSIRRDTRVWIDTVHGWLVIDAASQAVADDVLGLLVKSIDQLPLSSVRVAQSPVAAMTEWLLSGDAPAGFTLDQDTELRSAAQGNATVRYVGHALDVEDMRRHIEAGKQCMRLAMTWDDRVSFVLTPSLTIKRITPLDVIKDASDPTAQNDDEQFDSDMTLMTGELARMFADIVEVLGGEQGDAILQAAAA</sequence>
<proteinExistence type="inferred from homology"/>
<name>A0A1N6HPN6_9BURK</name>
<dbReference type="HAMAP" id="MF_00194">
    <property type="entry name" value="RdgC"/>
    <property type="match status" value="1"/>
</dbReference>
<dbReference type="NCBIfam" id="NF001463">
    <property type="entry name" value="PRK00321.1-4"/>
    <property type="match status" value="1"/>
</dbReference>
<reference evidence="7 8" key="1">
    <citation type="submission" date="2016-11" db="EMBL/GenBank/DDBJ databases">
        <authorList>
            <person name="Jaros S."/>
            <person name="Januszkiewicz K."/>
            <person name="Wedrychowicz H."/>
        </authorList>
    </citation>
    <scope>NUCLEOTIDE SEQUENCE [LARGE SCALE GENOMIC DNA]</scope>
    <source>
        <strain evidence="7 8">GAS86</strain>
    </source>
</reference>
<dbReference type="GO" id="GO:0006310">
    <property type="term" value="P:DNA recombination"/>
    <property type="evidence" value="ECO:0007669"/>
    <property type="project" value="UniProtKB-UniRule"/>
</dbReference>
<dbReference type="GO" id="GO:0003690">
    <property type="term" value="F:double-stranded DNA binding"/>
    <property type="evidence" value="ECO:0007669"/>
    <property type="project" value="TreeGrafter"/>
</dbReference>
<comment type="subcellular location">
    <subcellularLocation>
        <location evidence="1 6">Cytoplasm</location>
        <location evidence="1 6">Nucleoid</location>
    </subcellularLocation>
</comment>
<dbReference type="AlphaFoldDB" id="A0A1N6HPN6"/>
<keyword evidence="4 6" id="KW-0963">Cytoplasm</keyword>
<dbReference type="GO" id="GO:0043590">
    <property type="term" value="C:bacterial nucleoid"/>
    <property type="evidence" value="ECO:0007669"/>
    <property type="project" value="TreeGrafter"/>
</dbReference>
<evidence type="ECO:0000256" key="6">
    <source>
        <dbReference type="HAMAP-Rule" id="MF_00194"/>
    </source>
</evidence>
<dbReference type="PANTHER" id="PTHR38103:SF1">
    <property type="entry name" value="RECOMBINATION-ASSOCIATED PROTEIN RDGC"/>
    <property type="match status" value="1"/>
</dbReference>
<evidence type="ECO:0000313" key="7">
    <source>
        <dbReference type="EMBL" id="SIO21828.1"/>
    </source>
</evidence>
<protein>
    <recommendedName>
        <fullName evidence="3 6">Recombination-associated protein RdgC</fullName>
    </recommendedName>
</protein>